<evidence type="ECO:0000256" key="4">
    <source>
        <dbReference type="ARBA" id="ARBA00023212"/>
    </source>
</evidence>
<reference evidence="8" key="2">
    <citation type="journal article" date="2021" name="Genome Biol. Evol.">
        <title>Developing a high-quality reference genome for a parasitic bivalve with doubly uniparental inheritance (Bivalvia: Unionida).</title>
        <authorList>
            <person name="Smith C.H."/>
        </authorList>
    </citation>
    <scope>NUCLEOTIDE SEQUENCE</scope>
    <source>
        <strain evidence="8">CHS0354</strain>
        <tissue evidence="8">Mantle</tissue>
    </source>
</reference>
<comment type="caution">
    <text evidence="8">The sequence shown here is derived from an EMBL/GenBank/DDBJ whole genome shotgun (WGS) entry which is preliminary data.</text>
</comment>
<protein>
    <recommendedName>
        <fullName evidence="7">B9 domain-containing protein 1</fullName>
    </recommendedName>
</protein>
<evidence type="ECO:0000256" key="7">
    <source>
        <dbReference type="ARBA" id="ARBA00039274"/>
    </source>
</evidence>
<name>A0AAE0RTW8_9BIVA</name>
<dbReference type="InterPro" id="IPR010796">
    <property type="entry name" value="C2_B9-type_dom"/>
</dbReference>
<evidence type="ECO:0000313" key="8">
    <source>
        <dbReference type="EMBL" id="KAK3579235.1"/>
    </source>
</evidence>
<evidence type="ECO:0000256" key="1">
    <source>
        <dbReference type="ARBA" id="ARBA00004120"/>
    </source>
</evidence>
<evidence type="ECO:0000256" key="6">
    <source>
        <dbReference type="ARBA" id="ARBA00038411"/>
    </source>
</evidence>
<organism evidence="8 9">
    <name type="scientific">Potamilus streckersoni</name>
    <dbReference type="NCBI Taxonomy" id="2493646"/>
    <lineage>
        <taxon>Eukaryota</taxon>
        <taxon>Metazoa</taxon>
        <taxon>Spiralia</taxon>
        <taxon>Lophotrochozoa</taxon>
        <taxon>Mollusca</taxon>
        <taxon>Bivalvia</taxon>
        <taxon>Autobranchia</taxon>
        <taxon>Heteroconchia</taxon>
        <taxon>Palaeoheterodonta</taxon>
        <taxon>Unionida</taxon>
        <taxon>Unionoidea</taxon>
        <taxon>Unionidae</taxon>
        <taxon>Ambleminae</taxon>
        <taxon>Lampsilini</taxon>
        <taxon>Potamilus</taxon>
    </lineage>
</organism>
<dbReference type="Proteomes" id="UP001195483">
    <property type="component" value="Unassembled WGS sequence"/>
</dbReference>
<keyword evidence="9" id="KW-1185">Reference proteome</keyword>
<gene>
    <name evidence="8" type="ORF">CHS0354_033306</name>
</gene>
<evidence type="ECO:0000313" key="9">
    <source>
        <dbReference type="Proteomes" id="UP001195483"/>
    </source>
</evidence>
<comment type="subcellular location">
    <subcellularLocation>
        <location evidence="1">Cytoplasm</location>
        <location evidence="1">Cytoskeleton</location>
        <location evidence="1">Cilium basal body</location>
    </subcellularLocation>
</comment>
<dbReference type="PANTHER" id="PTHR12968">
    <property type="entry name" value="B9 DOMAIN-CONTAINING"/>
    <property type="match status" value="1"/>
</dbReference>
<keyword evidence="3" id="KW-0970">Cilium biogenesis/degradation</keyword>
<reference evidence="8" key="3">
    <citation type="submission" date="2023-05" db="EMBL/GenBank/DDBJ databases">
        <authorList>
            <person name="Smith C.H."/>
        </authorList>
    </citation>
    <scope>NUCLEOTIDE SEQUENCE</scope>
    <source>
        <strain evidence="8">CHS0354</strain>
        <tissue evidence="8">Mantle</tissue>
    </source>
</reference>
<keyword evidence="2" id="KW-0963">Cytoplasm</keyword>
<dbReference type="Pfam" id="PF07162">
    <property type="entry name" value="B9-C2"/>
    <property type="match status" value="1"/>
</dbReference>
<dbReference type="GO" id="GO:0060271">
    <property type="term" value="P:cilium assembly"/>
    <property type="evidence" value="ECO:0007669"/>
    <property type="project" value="TreeGrafter"/>
</dbReference>
<reference evidence="8" key="1">
    <citation type="journal article" date="2021" name="Genome Biol. Evol.">
        <title>A High-Quality Reference Genome for a Parasitic Bivalve with Doubly Uniparental Inheritance (Bivalvia: Unionida).</title>
        <authorList>
            <person name="Smith C.H."/>
        </authorList>
    </citation>
    <scope>NUCLEOTIDE SEQUENCE</scope>
    <source>
        <strain evidence="8">CHS0354</strain>
    </source>
</reference>
<accession>A0AAE0RTW8</accession>
<dbReference type="PANTHER" id="PTHR12968:SF1">
    <property type="entry name" value="B9 DOMAIN-CONTAINING PROTEIN 1"/>
    <property type="match status" value="1"/>
</dbReference>
<evidence type="ECO:0000256" key="2">
    <source>
        <dbReference type="ARBA" id="ARBA00022490"/>
    </source>
</evidence>
<dbReference type="AlphaFoldDB" id="A0AAE0RTW8"/>
<proteinExistence type="inferred from homology"/>
<keyword evidence="4" id="KW-0206">Cytoskeleton</keyword>
<sequence>MATSSVFLVNVAGQIETGEFQEFDDLYCKYCFVYGPDWLITSGLEESISQITKKSEDERQLFCWNFPLDVTFKSTNPYGWPQLVVHVYGLDVFGVDTIRGYGVTHVPITPGRHKRIIPVFVPESSSTLQKLTSWFLSNRPEFVDPRVVAQGEGREVTRVRSQGFVSVSFNVVMKDMKKLGYDVLPSDLSTVNVPENVGVQQGRVSEA</sequence>
<dbReference type="EMBL" id="JAEAOA010001954">
    <property type="protein sequence ID" value="KAK3579235.1"/>
    <property type="molecule type" value="Genomic_DNA"/>
</dbReference>
<dbReference type="PROSITE" id="PS51381">
    <property type="entry name" value="C2_B9"/>
    <property type="match status" value="1"/>
</dbReference>
<keyword evidence="5" id="KW-0966">Cell projection</keyword>
<evidence type="ECO:0000256" key="3">
    <source>
        <dbReference type="ARBA" id="ARBA00022794"/>
    </source>
</evidence>
<evidence type="ECO:0000256" key="5">
    <source>
        <dbReference type="ARBA" id="ARBA00023273"/>
    </source>
</evidence>
<comment type="similarity">
    <text evidence="6">Belongs to the B9D family.</text>
</comment>
<dbReference type="GO" id="GO:0036038">
    <property type="term" value="C:MKS complex"/>
    <property type="evidence" value="ECO:0007669"/>
    <property type="project" value="TreeGrafter"/>
</dbReference>